<sequence>MAKLIFTVITKDVFSEGGQVKEVVDINAVMEDVNHECPSAADHLVNIINKMAPQIIKAANFHYVNEWKARTGNTESNTTH</sequence>
<accession>A0A8S5NWE6</accession>
<name>A0A8S5NWE6_9CAUD</name>
<reference evidence="1" key="1">
    <citation type="journal article" date="2021" name="Proc. Natl. Acad. Sci. U.S.A.">
        <title>A Catalog of Tens of Thousands of Viruses from Human Metagenomes Reveals Hidden Associations with Chronic Diseases.</title>
        <authorList>
            <person name="Tisza M.J."/>
            <person name="Buck C.B."/>
        </authorList>
    </citation>
    <scope>NUCLEOTIDE SEQUENCE</scope>
    <source>
        <strain evidence="1">CtrMq22</strain>
    </source>
</reference>
<protein>
    <submittedName>
        <fullName evidence="1">Uncharacterized protein</fullName>
    </submittedName>
</protein>
<evidence type="ECO:0000313" key="1">
    <source>
        <dbReference type="EMBL" id="DAD98530.1"/>
    </source>
</evidence>
<organism evidence="1">
    <name type="scientific">Myoviridae sp. ctrMq22</name>
    <dbReference type="NCBI Taxonomy" id="2825181"/>
    <lineage>
        <taxon>Viruses</taxon>
        <taxon>Duplodnaviria</taxon>
        <taxon>Heunggongvirae</taxon>
        <taxon>Uroviricota</taxon>
        <taxon>Caudoviricetes</taxon>
    </lineage>
</organism>
<proteinExistence type="predicted"/>
<dbReference type="EMBL" id="BK015263">
    <property type="protein sequence ID" value="DAD98530.1"/>
    <property type="molecule type" value="Genomic_DNA"/>
</dbReference>